<reference evidence="1" key="1">
    <citation type="submission" date="2018-05" db="EMBL/GenBank/DDBJ databases">
        <authorList>
            <person name="Lanie J.A."/>
            <person name="Ng W.-L."/>
            <person name="Kazmierczak K.M."/>
            <person name="Andrzejewski T.M."/>
            <person name="Davidsen T.M."/>
            <person name="Wayne K.J."/>
            <person name="Tettelin H."/>
            <person name="Glass J.I."/>
            <person name="Rusch D."/>
            <person name="Podicherti R."/>
            <person name="Tsui H.-C.T."/>
            <person name="Winkler M.E."/>
        </authorList>
    </citation>
    <scope>NUCLEOTIDE SEQUENCE</scope>
</reference>
<name>A0A383EFM5_9ZZZZ</name>
<sequence length="75" mass="8454">MREKTQANLRSQGVAIAEVRGALQILAQTNLVGKEAIQERIAVMEERLTEIQNRLTEIEFSESIEWLEDKAGIDA</sequence>
<organism evidence="1">
    <name type="scientific">marine metagenome</name>
    <dbReference type="NCBI Taxonomy" id="408172"/>
    <lineage>
        <taxon>unclassified sequences</taxon>
        <taxon>metagenomes</taxon>
        <taxon>ecological metagenomes</taxon>
    </lineage>
</organism>
<dbReference type="AlphaFoldDB" id="A0A383EFM5"/>
<protein>
    <submittedName>
        <fullName evidence="1">Uncharacterized protein</fullName>
    </submittedName>
</protein>
<accession>A0A383EFM5</accession>
<evidence type="ECO:0000313" key="1">
    <source>
        <dbReference type="EMBL" id="SVE55125.1"/>
    </source>
</evidence>
<gene>
    <name evidence="1" type="ORF">METZ01_LOCUS507979</name>
</gene>
<dbReference type="EMBL" id="UINC01225174">
    <property type="protein sequence ID" value="SVE55125.1"/>
    <property type="molecule type" value="Genomic_DNA"/>
</dbReference>
<proteinExistence type="predicted"/>